<dbReference type="SMART" id="SM00248">
    <property type="entry name" value="ANK"/>
    <property type="match status" value="9"/>
</dbReference>
<feature type="repeat" description="ANK" evidence="7">
    <location>
        <begin position="357"/>
        <end position="389"/>
    </location>
</feature>
<dbReference type="InterPro" id="IPR002110">
    <property type="entry name" value="Ankyrin_rpt"/>
</dbReference>
<feature type="domain" description="PGG" evidence="9">
    <location>
        <begin position="450"/>
        <end position="557"/>
    </location>
</feature>
<dbReference type="PANTHER" id="PTHR24186:SF46">
    <property type="entry name" value="PROTEIN ACCELERATED CELL DEATH 6-LIKE"/>
    <property type="match status" value="1"/>
</dbReference>
<evidence type="ECO:0000256" key="5">
    <source>
        <dbReference type="ARBA" id="ARBA00023043"/>
    </source>
</evidence>
<gene>
    <name evidence="10" type="ORF">EUGRSUZ_K00463</name>
</gene>
<keyword evidence="4 8" id="KW-1133">Transmembrane helix</keyword>
<dbReference type="InterPro" id="IPR026961">
    <property type="entry name" value="PGG_dom"/>
</dbReference>
<dbReference type="Pfam" id="PF12796">
    <property type="entry name" value="Ank_2"/>
    <property type="match status" value="2"/>
</dbReference>
<accession>A0A058ZZY6</accession>
<evidence type="ECO:0000256" key="7">
    <source>
        <dbReference type="PROSITE-ProRule" id="PRU00023"/>
    </source>
</evidence>
<dbReference type="InterPro" id="IPR036770">
    <property type="entry name" value="Ankyrin_rpt-contain_sf"/>
</dbReference>
<dbReference type="Pfam" id="PF00023">
    <property type="entry name" value="Ank"/>
    <property type="match status" value="1"/>
</dbReference>
<keyword evidence="3" id="KW-0677">Repeat</keyword>
<dbReference type="FunCoup" id="A0A058ZZY6">
    <property type="interactions" value="2"/>
</dbReference>
<feature type="transmembrane region" description="Helical" evidence="8">
    <location>
        <begin position="535"/>
        <end position="557"/>
    </location>
</feature>
<dbReference type="Gene3D" id="1.25.40.20">
    <property type="entry name" value="Ankyrin repeat-containing domain"/>
    <property type="match status" value="2"/>
</dbReference>
<dbReference type="Pfam" id="PF13962">
    <property type="entry name" value="PGG"/>
    <property type="match status" value="1"/>
</dbReference>
<dbReference type="EMBL" id="KK198763">
    <property type="protein sequence ID" value="KCW46655.1"/>
    <property type="molecule type" value="Genomic_DNA"/>
</dbReference>
<proteinExistence type="predicted"/>
<comment type="subcellular location">
    <subcellularLocation>
        <location evidence="1">Membrane</location>
        <topology evidence="1">Multi-pass membrane protein</topology>
    </subcellularLocation>
</comment>
<evidence type="ECO:0000313" key="10">
    <source>
        <dbReference type="EMBL" id="KCW46655.1"/>
    </source>
</evidence>
<dbReference type="eggNOG" id="KOG0504">
    <property type="taxonomic scope" value="Eukaryota"/>
</dbReference>
<feature type="repeat" description="ANK" evidence="7">
    <location>
        <begin position="114"/>
        <end position="142"/>
    </location>
</feature>
<organism evidence="10">
    <name type="scientific">Eucalyptus grandis</name>
    <name type="common">Flooded gum</name>
    <dbReference type="NCBI Taxonomy" id="71139"/>
    <lineage>
        <taxon>Eukaryota</taxon>
        <taxon>Viridiplantae</taxon>
        <taxon>Streptophyta</taxon>
        <taxon>Embryophyta</taxon>
        <taxon>Tracheophyta</taxon>
        <taxon>Spermatophyta</taxon>
        <taxon>Magnoliopsida</taxon>
        <taxon>eudicotyledons</taxon>
        <taxon>Gunneridae</taxon>
        <taxon>Pentapetalae</taxon>
        <taxon>rosids</taxon>
        <taxon>malvids</taxon>
        <taxon>Myrtales</taxon>
        <taxon>Myrtaceae</taxon>
        <taxon>Myrtoideae</taxon>
        <taxon>Eucalypteae</taxon>
        <taxon>Eucalyptus</taxon>
    </lineage>
</organism>
<reference evidence="10" key="1">
    <citation type="submission" date="2013-07" db="EMBL/GenBank/DDBJ databases">
        <title>The genome of Eucalyptus grandis.</title>
        <authorList>
            <person name="Schmutz J."/>
            <person name="Hayes R."/>
            <person name="Myburg A."/>
            <person name="Tuskan G."/>
            <person name="Grattapaglia D."/>
            <person name="Rokhsar D.S."/>
        </authorList>
    </citation>
    <scope>NUCLEOTIDE SEQUENCE</scope>
    <source>
        <tissue evidence="10">Leaf extractions</tissue>
    </source>
</reference>
<feature type="transmembrane region" description="Helical" evidence="8">
    <location>
        <begin position="506"/>
        <end position="523"/>
    </location>
</feature>
<evidence type="ECO:0000256" key="4">
    <source>
        <dbReference type="ARBA" id="ARBA00022989"/>
    </source>
</evidence>
<dbReference type="AlphaFoldDB" id="A0A058ZZY6"/>
<evidence type="ECO:0000256" key="1">
    <source>
        <dbReference type="ARBA" id="ARBA00004141"/>
    </source>
</evidence>
<evidence type="ECO:0000256" key="3">
    <source>
        <dbReference type="ARBA" id="ARBA00022737"/>
    </source>
</evidence>
<protein>
    <recommendedName>
        <fullName evidence="9">PGG domain-containing protein</fullName>
    </recommendedName>
</protein>
<dbReference type="GO" id="GO:0016020">
    <property type="term" value="C:membrane"/>
    <property type="evidence" value="ECO:0000318"/>
    <property type="project" value="GO_Central"/>
</dbReference>
<dbReference type="Gramene" id="KCW46655">
    <property type="protein sequence ID" value="KCW46655"/>
    <property type="gene ID" value="EUGRSUZ_K00463"/>
</dbReference>
<keyword evidence="6 8" id="KW-0472">Membrane</keyword>
<feature type="non-terminal residue" evidence="10">
    <location>
        <position position="608"/>
    </location>
</feature>
<evidence type="ECO:0000256" key="6">
    <source>
        <dbReference type="ARBA" id="ARBA00023136"/>
    </source>
</evidence>
<evidence type="ECO:0000256" key="8">
    <source>
        <dbReference type="SAM" id="Phobius"/>
    </source>
</evidence>
<feature type="transmembrane region" description="Helical" evidence="8">
    <location>
        <begin position="563"/>
        <end position="589"/>
    </location>
</feature>
<keyword evidence="2 8" id="KW-0812">Transmembrane</keyword>
<dbReference type="PROSITE" id="PS50297">
    <property type="entry name" value="ANK_REP_REGION"/>
    <property type="match status" value="1"/>
</dbReference>
<dbReference type="PANTHER" id="PTHR24186">
    <property type="entry name" value="PROTEIN PHOSPHATASE 1 REGULATORY SUBUNIT"/>
    <property type="match status" value="1"/>
</dbReference>
<keyword evidence="5 7" id="KW-0040">ANK repeat</keyword>
<name>A0A058ZZY6_EUCGR</name>
<dbReference type="InParanoid" id="A0A058ZZY6"/>
<evidence type="ECO:0000256" key="2">
    <source>
        <dbReference type="ARBA" id="ARBA00022692"/>
    </source>
</evidence>
<dbReference type="SUPFAM" id="SSF48403">
    <property type="entry name" value="Ankyrin repeat"/>
    <property type="match status" value="1"/>
</dbReference>
<dbReference type="PROSITE" id="PS50088">
    <property type="entry name" value="ANK_REPEAT"/>
    <property type="match status" value="2"/>
</dbReference>
<dbReference type="STRING" id="71139.A0A058ZZY6"/>
<evidence type="ECO:0000259" key="9">
    <source>
        <dbReference type="Pfam" id="PF13962"/>
    </source>
</evidence>
<sequence length="608" mass="67732">MAERLHEEMWRQRRHRLEALLIRADLIQQQHDSPQPDNFLDPQLFSAAKEGAVDKFIEALEDHCVKERVSLPVLLGRRSPLRNTLLHAAAESDDNVRALIEFVPEHLIYCENSRGETPLHIAARAGKAVAVELLLCQGVPIDPDRCGNSALHEAVRNHHCKVIGHLVSKDPSLLYCQNNESKSPLCVAVETGDLEVLELLLEALDDGEDWRRSKSKKISGMSPVHVAIIHKEKDVLIKMWEKKPWLFQLRDVGDGTPLHLAAYTDYLDGVKFLMEKCPTSALEQDSMGYLPIHVACMVDGVKIIEALLSQWQDPAEFLARLGQNILHVSAKCGSIATVRYLLKSPTFDRLINARDFNGNTPLHLAALRCQPSVLLLARDRRVDLKLVNKNNMTALDVVEQDIKTNRPQLGKKLTLLTVASAGTPRSQELFICRPFGPKQKRLGPPDGPTLKDHANACSVVVALVASVTYTSGFSISEGYNASKGDAGIPILLHKAMYNVFVTCNSIAMYSSIMTLVILLWSHVNDPYVGSLAVSIANLPLLITLFTMLLAFMAGVYVTITKVAWLSLFVLVLGSVSLFSIWSLLILLYFPLWCSHSLIRPFTDKLLFW</sequence>